<reference evidence="2 3" key="1">
    <citation type="submission" date="2020-06" db="EMBL/GenBank/DDBJ databases">
        <title>Altererythrobacter sp. HHU K3-1.</title>
        <authorList>
            <person name="Zhang D."/>
            <person name="Xue H."/>
        </authorList>
    </citation>
    <scope>NUCLEOTIDE SEQUENCE [LARGE SCALE GENOMIC DNA]</scope>
    <source>
        <strain evidence="2 3">HHU K3-1</strain>
    </source>
</reference>
<dbReference type="SMART" id="SM00901">
    <property type="entry name" value="FRG"/>
    <property type="match status" value="1"/>
</dbReference>
<protein>
    <submittedName>
        <fullName evidence="2">FRG domain-containing protein</fullName>
    </submittedName>
</protein>
<sequence>MEKIGSQKIWSFFDSNPSSRPAANHTIRGGTGHEVKSYLDLARKVAELQFLNRDHVLLFRGQSKDHMTTKGNSMLKASIFRNDGNKVPSKATLEKRFQTLKQAEKLLVHAYGTAGLKGAERLRRNRLIRWSILQHYEICKTPLLDVTHSLRVAASFATAGNDGQVAFLYAFGVPNLSGAVTASSEAGLQIVRLSSACPPDAVRPHIQEGYLVGEYPEIPDYEQQSHYAFHEMDFGRRLVAKFRFNPQTFWASVKYPPATHEALYPSAQRDPLPEIAKSITETISKDIA</sequence>
<evidence type="ECO:0000313" key="2">
    <source>
        <dbReference type="EMBL" id="NVD45108.1"/>
    </source>
</evidence>
<name>A0A850H5F3_9SPHN</name>
<gene>
    <name evidence="2" type="ORF">HUV48_08750</name>
</gene>
<dbReference type="AlphaFoldDB" id="A0A850H5F3"/>
<evidence type="ECO:0000313" key="3">
    <source>
        <dbReference type="Proteomes" id="UP000561438"/>
    </source>
</evidence>
<dbReference type="InterPro" id="IPR014966">
    <property type="entry name" value="FRG-dom"/>
</dbReference>
<accession>A0A850H5F3</accession>
<proteinExistence type="predicted"/>
<organism evidence="2 3">
    <name type="scientific">Qipengyuania atrilutea</name>
    <dbReference type="NCBI Taxonomy" id="2744473"/>
    <lineage>
        <taxon>Bacteria</taxon>
        <taxon>Pseudomonadati</taxon>
        <taxon>Pseudomonadota</taxon>
        <taxon>Alphaproteobacteria</taxon>
        <taxon>Sphingomonadales</taxon>
        <taxon>Erythrobacteraceae</taxon>
        <taxon>Qipengyuania</taxon>
    </lineage>
</organism>
<dbReference type="Proteomes" id="UP000561438">
    <property type="component" value="Unassembled WGS sequence"/>
</dbReference>
<feature type="domain" description="FRG" evidence="1">
    <location>
        <begin position="53"/>
        <end position="166"/>
    </location>
</feature>
<keyword evidence="3" id="KW-1185">Reference proteome</keyword>
<evidence type="ECO:0000259" key="1">
    <source>
        <dbReference type="SMART" id="SM00901"/>
    </source>
</evidence>
<dbReference type="EMBL" id="JABWGV010000003">
    <property type="protein sequence ID" value="NVD45108.1"/>
    <property type="molecule type" value="Genomic_DNA"/>
</dbReference>
<dbReference type="Pfam" id="PF08867">
    <property type="entry name" value="FRG"/>
    <property type="match status" value="1"/>
</dbReference>
<comment type="caution">
    <text evidence="2">The sequence shown here is derived from an EMBL/GenBank/DDBJ whole genome shotgun (WGS) entry which is preliminary data.</text>
</comment>
<dbReference type="RefSeq" id="WP_176267437.1">
    <property type="nucleotide sequence ID" value="NZ_JABWGV010000003.1"/>
</dbReference>